<proteinExistence type="inferred from homology"/>
<gene>
    <name evidence="3" type="ORF">A2T98_21675</name>
</gene>
<dbReference type="SUPFAM" id="SSF47240">
    <property type="entry name" value="Ferritin-like"/>
    <property type="match status" value="1"/>
</dbReference>
<comment type="similarity">
    <text evidence="1">Belongs to the peptidase C56 family.</text>
</comment>
<dbReference type="SUPFAM" id="SSF52317">
    <property type="entry name" value="Class I glutamine amidotransferase-like"/>
    <property type="match status" value="1"/>
</dbReference>
<protein>
    <submittedName>
        <fullName evidence="3">DJ-1/PfpI family protein</fullName>
    </submittedName>
</protein>
<dbReference type="NCBIfam" id="TIGR01382">
    <property type="entry name" value="PfpI"/>
    <property type="match status" value="1"/>
</dbReference>
<dbReference type="InterPro" id="IPR029062">
    <property type="entry name" value="Class_I_gatase-like"/>
</dbReference>
<dbReference type="PANTHER" id="PTHR42733:SF2">
    <property type="entry name" value="DJ-1_THIJ_PFPI FAMILY PROTEIN"/>
    <property type="match status" value="1"/>
</dbReference>
<dbReference type="CDD" id="cd03134">
    <property type="entry name" value="GATase1_PfpI_like"/>
    <property type="match status" value="1"/>
</dbReference>
<dbReference type="PANTHER" id="PTHR42733">
    <property type="entry name" value="DJ-1 PROTEIN"/>
    <property type="match status" value="1"/>
</dbReference>
<sequence length="371" mass="40640">MTNSHNHSGKKKVAILIENGVEDIEFTIPCHGLKQAGMEVVVLGSRMNERYKGKRGKLSVQPDATTTEAVVGKFDAVVIPGGMAPDKMRRNPNTVRFVQEAMQQGKWVAAVCHGPQLLIEGDLLKGRKATGFSAIRKDMINAGANYLDEPLVVDRNLITSREPGDLAIFTTALLSRLGYGGKDAALPDEKDTSAEWWKLADAWGGSTKGEITRGLNTALSGERYSMEALEKYAEKESDNQVRAACSSASLSLFQEMIGNRQRHIQKLETYLDRLGEKPSILANIANQYAKVKSAFTGSDDIYQLRCALGDVQTGLGDISNLCAMYTDPVATAIFKEIYHDLLKYEQRLAELYRGRIGTEIQPPKPTTGAAV</sequence>
<dbReference type="Gene3D" id="1.20.1260.10">
    <property type="match status" value="1"/>
</dbReference>
<dbReference type="Pfam" id="PF01965">
    <property type="entry name" value="DJ-1_PfpI"/>
    <property type="match status" value="1"/>
</dbReference>
<dbReference type="InterPro" id="IPR002818">
    <property type="entry name" value="DJ-1/PfpI"/>
</dbReference>
<dbReference type="AlphaFoldDB" id="A0A166I220"/>
<name>A0A166I220_NODSP</name>
<dbReference type="RefSeq" id="WP_063874540.1">
    <property type="nucleotide sequence ID" value="NZ_CAWMRI010000284.1"/>
</dbReference>
<dbReference type="OrthoDB" id="9800516at2"/>
<evidence type="ECO:0000259" key="2">
    <source>
        <dbReference type="Pfam" id="PF01965"/>
    </source>
</evidence>
<dbReference type="InterPro" id="IPR009078">
    <property type="entry name" value="Ferritin-like_SF"/>
</dbReference>
<feature type="domain" description="DJ-1/PfpI" evidence="2">
    <location>
        <begin position="11"/>
        <end position="175"/>
    </location>
</feature>
<dbReference type="CDD" id="cd00657">
    <property type="entry name" value="Ferritin_like"/>
    <property type="match status" value="1"/>
</dbReference>
<accession>A0A166I220</accession>
<dbReference type="InterPro" id="IPR012347">
    <property type="entry name" value="Ferritin-like"/>
</dbReference>
<comment type="caution">
    <text evidence="3">The sequence shown here is derived from an EMBL/GenBank/DDBJ whole genome shotgun (WGS) entry which is preliminary data.</text>
</comment>
<reference evidence="3 4" key="1">
    <citation type="submission" date="2016-04" db="EMBL/GenBank/DDBJ databases">
        <title>Draft Genome Assembly of the Bloom-forming Cyanobacterium Nodularia spumigena Strain CENA596 in Shrimp Production Ponds.</title>
        <authorList>
            <person name="Popin R.V."/>
            <person name="Rigonato J."/>
            <person name="Abreu V.A."/>
            <person name="Andreote A.P."/>
            <person name="Silveira S.B."/>
            <person name="Odebrecht C."/>
            <person name="Fiore M.F."/>
        </authorList>
    </citation>
    <scope>NUCLEOTIDE SEQUENCE [LARGE SCALE GENOMIC DNA]</scope>
    <source>
        <strain evidence="3 4">CENA596</strain>
    </source>
</reference>
<evidence type="ECO:0000313" key="4">
    <source>
        <dbReference type="Proteomes" id="UP000076555"/>
    </source>
</evidence>
<dbReference type="EMBL" id="LWAJ01000284">
    <property type="protein sequence ID" value="KZL47754.1"/>
    <property type="molecule type" value="Genomic_DNA"/>
</dbReference>
<evidence type="ECO:0000256" key="1">
    <source>
        <dbReference type="ARBA" id="ARBA00008542"/>
    </source>
</evidence>
<dbReference type="Proteomes" id="UP000076555">
    <property type="component" value="Unassembled WGS sequence"/>
</dbReference>
<evidence type="ECO:0000313" key="3">
    <source>
        <dbReference type="EMBL" id="KZL47754.1"/>
    </source>
</evidence>
<organism evidence="3 4">
    <name type="scientific">Nodularia spumigena CENA596</name>
    <dbReference type="NCBI Taxonomy" id="1819295"/>
    <lineage>
        <taxon>Bacteria</taxon>
        <taxon>Bacillati</taxon>
        <taxon>Cyanobacteriota</taxon>
        <taxon>Cyanophyceae</taxon>
        <taxon>Nostocales</taxon>
        <taxon>Nodulariaceae</taxon>
        <taxon>Nodularia</taxon>
    </lineage>
</organism>
<dbReference type="Gene3D" id="3.40.50.880">
    <property type="match status" value="1"/>
</dbReference>
<dbReference type="InterPro" id="IPR006286">
    <property type="entry name" value="C56_PfpI-like"/>
</dbReference>
<dbReference type="PROSITE" id="PS51276">
    <property type="entry name" value="PEPTIDASE_C56_PFPI"/>
    <property type="match status" value="1"/>
</dbReference>